<keyword evidence="4" id="KW-1185">Reference proteome</keyword>
<evidence type="ECO:0000313" key="3">
    <source>
        <dbReference type="EMBL" id="PSS27438.1"/>
    </source>
</evidence>
<protein>
    <submittedName>
        <fullName evidence="3">Uncharacterized protein</fullName>
    </submittedName>
</protein>
<name>A0A2T3BDN0_AMORE</name>
<sequence length="112" mass="13047">MRISRDEGIPARDVNCATFLFFLCIFDFSSCVYTYIYFISFWKKRRYNPFLKGRKSPGCQSSLHSLPSRSPGPQANNRVRKVLAQEHIPHDSFPADTIRRFVKWLDSPSTLL</sequence>
<proteinExistence type="predicted"/>
<feature type="region of interest" description="Disordered" evidence="1">
    <location>
        <begin position="55"/>
        <end position="75"/>
    </location>
</feature>
<accession>A0A2T3BDN0</accession>
<dbReference type="Proteomes" id="UP000241818">
    <property type="component" value="Unassembled WGS sequence"/>
</dbReference>
<dbReference type="EMBL" id="KZ679006">
    <property type="protein sequence ID" value="PSS27438.1"/>
    <property type="molecule type" value="Genomic_DNA"/>
</dbReference>
<organism evidence="3 4">
    <name type="scientific">Amorphotheca resinae ATCC 22711</name>
    <dbReference type="NCBI Taxonomy" id="857342"/>
    <lineage>
        <taxon>Eukaryota</taxon>
        <taxon>Fungi</taxon>
        <taxon>Dikarya</taxon>
        <taxon>Ascomycota</taxon>
        <taxon>Pezizomycotina</taxon>
        <taxon>Leotiomycetes</taxon>
        <taxon>Helotiales</taxon>
        <taxon>Amorphothecaceae</taxon>
        <taxon>Amorphotheca</taxon>
    </lineage>
</organism>
<gene>
    <name evidence="3" type="ORF">M430DRAFT_154191</name>
</gene>
<dbReference type="AlphaFoldDB" id="A0A2T3BDN0"/>
<keyword evidence="2" id="KW-1133">Transmembrane helix</keyword>
<reference evidence="3 4" key="1">
    <citation type="journal article" date="2018" name="New Phytol.">
        <title>Comparative genomics and transcriptomics depict ericoid mycorrhizal fungi as versatile saprotrophs and plant mutualists.</title>
        <authorList>
            <person name="Martino E."/>
            <person name="Morin E."/>
            <person name="Grelet G.A."/>
            <person name="Kuo A."/>
            <person name="Kohler A."/>
            <person name="Daghino S."/>
            <person name="Barry K.W."/>
            <person name="Cichocki N."/>
            <person name="Clum A."/>
            <person name="Dockter R.B."/>
            <person name="Hainaut M."/>
            <person name="Kuo R.C."/>
            <person name="LaButti K."/>
            <person name="Lindahl B.D."/>
            <person name="Lindquist E.A."/>
            <person name="Lipzen A."/>
            <person name="Khouja H.R."/>
            <person name="Magnuson J."/>
            <person name="Murat C."/>
            <person name="Ohm R.A."/>
            <person name="Singer S.W."/>
            <person name="Spatafora J.W."/>
            <person name="Wang M."/>
            <person name="Veneault-Fourrey C."/>
            <person name="Henrissat B."/>
            <person name="Grigoriev I.V."/>
            <person name="Martin F.M."/>
            <person name="Perotto S."/>
        </authorList>
    </citation>
    <scope>NUCLEOTIDE SEQUENCE [LARGE SCALE GENOMIC DNA]</scope>
    <source>
        <strain evidence="3 4">ATCC 22711</strain>
    </source>
</reference>
<dbReference type="GeneID" id="36571324"/>
<evidence type="ECO:0000313" key="4">
    <source>
        <dbReference type="Proteomes" id="UP000241818"/>
    </source>
</evidence>
<feature type="compositionally biased region" description="Polar residues" evidence="1">
    <location>
        <begin position="58"/>
        <end position="75"/>
    </location>
</feature>
<feature type="transmembrane region" description="Helical" evidence="2">
    <location>
        <begin position="20"/>
        <end position="42"/>
    </location>
</feature>
<keyword evidence="2" id="KW-0472">Membrane</keyword>
<dbReference type="InParanoid" id="A0A2T3BDN0"/>
<keyword evidence="2" id="KW-0812">Transmembrane</keyword>
<evidence type="ECO:0000256" key="1">
    <source>
        <dbReference type="SAM" id="MobiDB-lite"/>
    </source>
</evidence>
<evidence type="ECO:0000256" key="2">
    <source>
        <dbReference type="SAM" id="Phobius"/>
    </source>
</evidence>
<dbReference type="RefSeq" id="XP_024724963.1">
    <property type="nucleotide sequence ID" value="XM_024863243.1"/>
</dbReference>